<protein>
    <submittedName>
        <fullName evidence="1">Uncharacterized protein</fullName>
    </submittedName>
</protein>
<organism evidence="1 2">
    <name type="scientific">Candidatus Borkfalkia ceftriaxoniphila</name>
    <dbReference type="NCBI Taxonomy" id="2508949"/>
    <lineage>
        <taxon>Bacteria</taxon>
        <taxon>Bacillati</taxon>
        <taxon>Bacillota</taxon>
        <taxon>Clostridia</taxon>
        <taxon>Christensenellales</taxon>
        <taxon>Christensenellaceae</taxon>
        <taxon>Candidatus Borkfalkia</taxon>
    </lineage>
</organism>
<sequence>MRKKSAEEVLELLMRHLIVGIEELFDYKNIEGEEFQYGERVAYTECLECLQQWTNADRHGLDFDIEKRYPL</sequence>
<dbReference type="EMBL" id="SDOZ01000003">
    <property type="protein sequence ID" value="RXZ58265.1"/>
    <property type="molecule type" value="Genomic_DNA"/>
</dbReference>
<proteinExistence type="predicted"/>
<dbReference type="RefSeq" id="WP_129226600.1">
    <property type="nucleotide sequence ID" value="NZ_SDOZ01000003.1"/>
</dbReference>
<name>A0A4Q2KAJ3_9FIRM</name>
<comment type="caution">
    <text evidence="1">The sequence shown here is derived from an EMBL/GenBank/DDBJ whole genome shotgun (WGS) entry which is preliminary data.</text>
</comment>
<gene>
    <name evidence="1" type="ORF">ESZ91_09420</name>
</gene>
<keyword evidence="2" id="KW-1185">Reference proteome</keyword>
<evidence type="ECO:0000313" key="2">
    <source>
        <dbReference type="Proteomes" id="UP000291269"/>
    </source>
</evidence>
<dbReference type="Proteomes" id="UP000291269">
    <property type="component" value="Unassembled WGS sequence"/>
</dbReference>
<evidence type="ECO:0000313" key="1">
    <source>
        <dbReference type="EMBL" id="RXZ58265.1"/>
    </source>
</evidence>
<accession>A0A4Q2KAJ3</accession>
<reference evidence="1 2" key="1">
    <citation type="journal article" date="2019" name="Gut">
        <title>Antibiotics-induced monodominance of a novel gut bacterial order.</title>
        <authorList>
            <person name="Hildebrand F."/>
            <person name="Moitinho-Silva L."/>
            <person name="Blasche S."/>
            <person name="Jahn M.T."/>
            <person name="Gossmann T.I."/>
            <person name="Heuerta-Cepas J."/>
            <person name="Hercog R."/>
            <person name="Luetge M."/>
            <person name="Bahram M."/>
            <person name="Pryszlak A."/>
            <person name="Alves R.J."/>
            <person name="Waszak S.M."/>
            <person name="Zhu A."/>
            <person name="Ye L."/>
            <person name="Costea P.I."/>
            <person name="Aalvink S."/>
            <person name="Belzer C."/>
            <person name="Forslund S.K."/>
            <person name="Sunagawa S."/>
            <person name="Hentschel U."/>
            <person name="Merten C."/>
            <person name="Patil K.R."/>
            <person name="Benes V."/>
            <person name="Bork P."/>
        </authorList>
    </citation>
    <scope>NUCLEOTIDE SEQUENCE [LARGE SCALE GENOMIC DNA]</scope>
    <source>
        <strain evidence="1 2">HDS1380</strain>
    </source>
</reference>
<dbReference type="AlphaFoldDB" id="A0A4Q2KAJ3"/>